<dbReference type="AlphaFoldDB" id="A0A412FW63"/>
<evidence type="ECO:0000313" key="2">
    <source>
        <dbReference type="EMBL" id="RGR72389.1"/>
    </source>
</evidence>
<accession>A0A412FW63</accession>
<proteinExistence type="predicted"/>
<organism evidence="2 3">
    <name type="scientific">Holdemania filiformis</name>
    <dbReference type="NCBI Taxonomy" id="61171"/>
    <lineage>
        <taxon>Bacteria</taxon>
        <taxon>Bacillati</taxon>
        <taxon>Bacillota</taxon>
        <taxon>Erysipelotrichia</taxon>
        <taxon>Erysipelotrichales</taxon>
        <taxon>Erysipelotrichaceae</taxon>
        <taxon>Holdemania</taxon>
    </lineage>
</organism>
<dbReference type="GO" id="GO:0140359">
    <property type="term" value="F:ABC-type transporter activity"/>
    <property type="evidence" value="ECO:0007669"/>
    <property type="project" value="InterPro"/>
</dbReference>
<feature type="transmembrane region" description="Helical" evidence="1">
    <location>
        <begin position="249"/>
        <end position="268"/>
    </location>
</feature>
<sequence length="274" mass="29863">MRNLMKTGLFRLKRQKAFWISLLLMMIFGLVRTLSLNGDPDSTLASGFFIYVMILGLVMAVFCSLFIGTEYSDGPLRNKIIAGCSRPSLVLSNFLLCSLAGMVFCFGYLISALAVGLPLFGGLGTSLPILLETAGCTLLVSCSYAALFTLINLLNSNKTVSAITCLLTALLLLGQGFDSLSRLNQPERLQIVEGTPEGEFPTAEWIENPAYLNPQERKVVSFLADFLPGGQALQLSWMIGEPAHPQPVLALYALIQILIFNGIAVLLFSRKDLK</sequence>
<name>A0A412FW63_9FIRM</name>
<keyword evidence="1" id="KW-1133">Transmembrane helix</keyword>
<dbReference type="RefSeq" id="WP_117895436.1">
    <property type="nucleotide sequence ID" value="NZ_CABJCV010000015.1"/>
</dbReference>
<dbReference type="GeneID" id="83016135"/>
<keyword evidence="1" id="KW-0812">Transmembrane</keyword>
<feature type="transmembrane region" description="Helical" evidence="1">
    <location>
        <begin position="129"/>
        <end position="153"/>
    </location>
</feature>
<keyword evidence="1" id="KW-0472">Membrane</keyword>
<dbReference type="PANTHER" id="PTHR37305:SF1">
    <property type="entry name" value="MEMBRANE PROTEIN"/>
    <property type="match status" value="1"/>
</dbReference>
<protein>
    <recommendedName>
        <fullName evidence="4">ABC transporter permease</fullName>
    </recommendedName>
</protein>
<dbReference type="Pfam" id="PF12730">
    <property type="entry name" value="ABC2_membrane_4"/>
    <property type="match status" value="1"/>
</dbReference>
<evidence type="ECO:0000256" key="1">
    <source>
        <dbReference type="SAM" id="Phobius"/>
    </source>
</evidence>
<keyword evidence="3" id="KW-1185">Reference proteome</keyword>
<dbReference type="EMBL" id="QRUP01000015">
    <property type="protein sequence ID" value="RGR72389.1"/>
    <property type="molecule type" value="Genomic_DNA"/>
</dbReference>
<feature type="transmembrane region" description="Helical" evidence="1">
    <location>
        <begin position="89"/>
        <end position="117"/>
    </location>
</feature>
<dbReference type="GO" id="GO:0005886">
    <property type="term" value="C:plasma membrane"/>
    <property type="evidence" value="ECO:0007669"/>
    <property type="project" value="UniProtKB-SubCell"/>
</dbReference>
<dbReference type="Proteomes" id="UP000284178">
    <property type="component" value="Unassembled WGS sequence"/>
</dbReference>
<evidence type="ECO:0000313" key="3">
    <source>
        <dbReference type="Proteomes" id="UP000284178"/>
    </source>
</evidence>
<feature type="transmembrane region" description="Helical" evidence="1">
    <location>
        <begin position="160"/>
        <end position="177"/>
    </location>
</feature>
<dbReference type="PANTHER" id="PTHR37305">
    <property type="entry name" value="INTEGRAL MEMBRANE PROTEIN-RELATED"/>
    <property type="match status" value="1"/>
</dbReference>
<reference evidence="2 3" key="1">
    <citation type="submission" date="2018-08" db="EMBL/GenBank/DDBJ databases">
        <title>A genome reference for cultivated species of the human gut microbiota.</title>
        <authorList>
            <person name="Zou Y."/>
            <person name="Xue W."/>
            <person name="Luo G."/>
        </authorList>
    </citation>
    <scope>NUCLEOTIDE SEQUENCE [LARGE SCALE GENOMIC DNA]</scope>
    <source>
        <strain evidence="2 3">AF24-29</strain>
    </source>
</reference>
<evidence type="ECO:0008006" key="4">
    <source>
        <dbReference type="Google" id="ProtNLM"/>
    </source>
</evidence>
<comment type="caution">
    <text evidence="2">The sequence shown here is derived from an EMBL/GenBank/DDBJ whole genome shotgun (WGS) entry which is preliminary data.</text>
</comment>
<feature type="transmembrane region" description="Helical" evidence="1">
    <location>
        <begin position="49"/>
        <end position="68"/>
    </location>
</feature>
<gene>
    <name evidence="2" type="ORF">DWY25_12095</name>
</gene>